<evidence type="ECO:0000313" key="1">
    <source>
        <dbReference type="EMBL" id="MTB94863.1"/>
    </source>
</evidence>
<sequence length="358" mass="37803">MTTTSPTPDARRSDRLRALAVRLSVVLAVAALVLGTMVWRALDGGPTVAADVGEQLPLRAAAYGRTVTLKVPGGEVAVRVGAPVETLGYGLLEVDRNDPRWDERPDLAAPEDGSLVPASWEPPLAPGGSVEVRLIVGDQRVDLVTIVPGDLSSLRDDPTSVAVGVEGRPGVEDLTVEVEYDGLTQTADVASGEIDAGVAEALYERDRTFSAGCAEAPSSCEFVAADPDSPLRPTWATFVTSDLVLYPYDPALGWADEGTLWGAVRFQPFGVRSAENAAGDTWSPSRRSAPVVTLDGAEPVRREGLEASTRDVAGRVVFAVDTDAEPRELVVEQVLSFTGAGAPQDLPIWSRLPLNEVG</sequence>
<dbReference type="AlphaFoldDB" id="A0A6I3IWV6"/>
<organism evidence="1 2">
    <name type="scientific">Nocardioides marmotae</name>
    <dbReference type="NCBI Taxonomy" id="2663857"/>
    <lineage>
        <taxon>Bacteria</taxon>
        <taxon>Bacillati</taxon>
        <taxon>Actinomycetota</taxon>
        <taxon>Actinomycetes</taxon>
        <taxon>Propionibacteriales</taxon>
        <taxon>Nocardioidaceae</taxon>
        <taxon>Nocardioides</taxon>
    </lineage>
</organism>
<evidence type="ECO:0000313" key="2">
    <source>
        <dbReference type="Proteomes" id="UP000433406"/>
    </source>
</evidence>
<comment type="caution">
    <text evidence="1">The sequence shown here is derived from an EMBL/GenBank/DDBJ whole genome shotgun (WGS) entry which is preliminary data.</text>
</comment>
<dbReference type="Proteomes" id="UP000433406">
    <property type="component" value="Unassembled WGS sequence"/>
</dbReference>
<protein>
    <submittedName>
        <fullName evidence="1">Uncharacterized protein</fullName>
    </submittedName>
</protein>
<reference evidence="1 2" key="1">
    <citation type="submission" date="2019-10" db="EMBL/GenBank/DDBJ databases">
        <title>Nocardioides novel species isolated from the excrement of Marmot.</title>
        <authorList>
            <person name="Zhang G."/>
        </authorList>
    </citation>
    <scope>NUCLEOTIDE SEQUENCE [LARGE SCALE GENOMIC DNA]</scope>
    <source>
        <strain evidence="2">zg-579</strain>
    </source>
</reference>
<dbReference type="RefSeq" id="WP_154614559.1">
    <property type="nucleotide sequence ID" value="NZ_CP053660.1"/>
</dbReference>
<gene>
    <name evidence="1" type="ORF">GGQ22_07175</name>
</gene>
<keyword evidence="2" id="KW-1185">Reference proteome</keyword>
<name>A0A6I3IWV6_9ACTN</name>
<accession>A0A6I3IWV6</accession>
<proteinExistence type="predicted"/>
<dbReference type="EMBL" id="WLCI01000006">
    <property type="protein sequence ID" value="MTB94863.1"/>
    <property type="molecule type" value="Genomic_DNA"/>
</dbReference>